<dbReference type="EMBL" id="JARAKH010000038">
    <property type="protein sequence ID" value="KAK8382826.1"/>
    <property type="molecule type" value="Genomic_DNA"/>
</dbReference>
<reference evidence="2 3" key="1">
    <citation type="submission" date="2023-03" db="EMBL/GenBank/DDBJ databases">
        <title>High-quality genome of Scylla paramamosain provides insights in environmental adaptation.</title>
        <authorList>
            <person name="Zhang L."/>
        </authorList>
    </citation>
    <scope>NUCLEOTIDE SEQUENCE [LARGE SCALE GENOMIC DNA]</scope>
    <source>
        <strain evidence="2">LZ_2023a</strain>
        <tissue evidence="2">Muscle</tissue>
    </source>
</reference>
<evidence type="ECO:0000313" key="2">
    <source>
        <dbReference type="EMBL" id="KAK8382826.1"/>
    </source>
</evidence>
<evidence type="ECO:0008006" key="4">
    <source>
        <dbReference type="Google" id="ProtNLM"/>
    </source>
</evidence>
<feature type="region of interest" description="Disordered" evidence="1">
    <location>
        <begin position="244"/>
        <end position="275"/>
    </location>
</feature>
<comment type="caution">
    <text evidence="2">The sequence shown here is derived from an EMBL/GenBank/DDBJ whole genome shotgun (WGS) entry which is preliminary data.</text>
</comment>
<organism evidence="2 3">
    <name type="scientific">Scylla paramamosain</name>
    <name type="common">Mud crab</name>
    <dbReference type="NCBI Taxonomy" id="85552"/>
    <lineage>
        <taxon>Eukaryota</taxon>
        <taxon>Metazoa</taxon>
        <taxon>Ecdysozoa</taxon>
        <taxon>Arthropoda</taxon>
        <taxon>Crustacea</taxon>
        <taxon>Multicrustacea</taxon>
        <taxon>Malacostraca</taxon>
        <taxon>Eumalacostraca</taxon>
        <taxon>Eucarida</taxon>
        <taxon>Decapoda</taxon>
        <taxon>Pleocyemata</taxon>
        <taxon>Brachyura</taxon>
        <taxon>Eubrachyura</taxon>
        <taxon>Portunoidea</taxon>
        <taxon>Portunidae</taxon>
        <taxon>Portuninae</taxon>
        <taxon>Scylla</taxon>
    </lineage>
</organism>
<sequence>MTYLACPVKLDPFPDMTHLANPIKVDSIDVMVEIKEEQEELDYDEHDEGQDAKRRQQWVQTLNIAYVKHTQVVCEDHFVPHHIGSKGHLLSTAVPIPTNGSEGQTSSSVVHTTEQQASSGVTASAEAQNVAETDHDASTLYELPSYDLYASGFGRLEEPCDVLLPALPLSEVYTSLAQEPSQSSTGYLHDEQDCFGTEFSVLPNAHQLLLHPQPQEELLPLQPCEEDDDNNLDHQERHITMSSASTFSFKENSLPHDDLGGDNLGNDPEDTEYSSDDDFAFWQKMKRHAKRREIDENAKGVVQAVGNEETYLQKLDKPTNGDFSTHFGSSSGRSALLVPASAMPPNSTPASGVRTPKRSGFSARRSSSRADGPMTGLTPLNRSFAVLALPFVVQSFKRCPRLHPPRKYPAASRGMFSVRRARTTWCTAGATGLTSPHLWSALPIDCLQVRSMGQGLRQAGRALLFHMQLKLRVPQCINNQVPQKDAKQLTHCAQIRFVSQRLQILDQQLQRLAPL</sequence>
<evidence type="ECO:0000313" key="3">
    <source>
        <dbReference type="Proteomes" id="UP001487740"/>
    </source>
</evidence>
<protein>
    <recommendedName>
        <fullName evidence="4">THAP-type domain-containing protein</fullName>
    </recommendedName>
</protein>
<dbReference type="AlphaFoldDB" id="A0AAW0T608"/>
<gene>
    <name evidence="2" type="ORF">O3P69_011402</name>
</gene>
<name>A0AAW0T608_SCYPA</name>
<keyword evidence="3" id="KW-1185">Reference proteome</keyword>
<proteinExistence type="predicted"/>
<accession>A0AAW0T608</accession>
<feature type="region of interest" description="Disordered" evidence="1">
    <location>
        <begin position="342"/>
        <end position="375"/>
    </location>
</feature>
<dbReference type="Proteomes" id="UP001487740">
    <property type="component" value="Unassembled WGS sequence"/>
</dbReference>
<evidence type="ECO:0000256" key="1">
    <source>
        <dbReference type="SAM" id="MobiDB-lite"/>
    </source>
</evidence>